<evidence type="ECO:0000256" key="9">
    <source>
        <dbReference type="ARBA" id="ARBA00023170"/>
    </source>
</evidence>
<organism evidence="14 15">
    <name type="scientific">Hevea brasiliensis</name>
    <name type="common">Para rubber tree</name>
    <name type="synonym">Siphonia brasiliensis</name>
    <dbReference type="NCBI Taxonomy" id="3981"/>
    <lineage>
        <taxon>Eukaryota</taxon>
        <taxon>Viridiplantae</taxon>
        <taxon>Streptophyta</taxon>
        <taxon>Embryophyta</taxon>
        <taxon>Tracheophyta</taxon>
        <taxon>Spermatophyta</taxon>
        <taxon>Magnoliopsida</taxon>
        <taxon>eudicotyledons</taxon>
        <taxon>Gunneridae</taxon>
        <taxon>Pentapetalae</taxon>
        <taxon>rosids</taxon>
        <taxon>fabids</taxon>
        <taxon>Malpighiales</taxon>
        <taxon>Euphorbiaceae</taxon>
        <taxon>Crotonoideae</taxon>
        <taxon>Micrandreae</taxon>
        <taxon>Hevea</taxon>
    </lineage>
</organism>
<evidence type="ECO:0000256" key="13">
    <source>
        <dbReference type="SAM" id="SignalP"/>
    </source>
</evidence>
<protein>
    <recommendedName>
        <fullName evidence="16">Leucine-rich repeat-containing N-terminal plant-type domain-containing protein</fullName>
    </recommendedName>
</protein>
<dbReference type="PANTHER" id="PTHR48010">
    <property type="entry name" value="OS05G0588300 PROTEIN"/>
    <property type="match status" value="1"/>
</dbReference>
<dbReference type="PANTHER" id="PTHR48010:SF32">
    <property type="entry name" value="PROTEIN KINASE DOMAIN-CONTAINING PROTEIN"/>
    <property type="match status" value="1"/>
</dbReference>
<sequence length="264" mass="28305">MKPQRKKLVFIFLLAISLLDSWSTVYSDLASDKIALEALRKAVGGRSLLWNISNSPCSWNLVRLDLAHNNFSGEIPTSFNKLKRLGTLYLEENQLNGSIPDLNLPSLDQFNVSFNKLTGPIPQRLSGKPTTAFEGNSLCEKPLIPCNDTSNGNGKLSGGAIAGIVIGCVIGFLLILMILIILCQKKRTKQGVAKDTQEPKRGEVEIPREKAVADRGNASTGFAGAAPVAAAAAAIAKSEAKSGGGTKSLVFFGNTPRVFDLEDY</sequence>
<evidence type="ECO:0000256" key="1">
    <source>
        <dbReference type="ARBA" id="ARBA00004167"/>
    </source>
</evidence>
<evidence type="ECO:0000256" key="4">
    <source>
        <dbReference type="ARBA" id="ARBA00022692"/>
    </source>
</evidence>
<keyword evidence="9" id="KW-0675">Receptor</keyword>
<keyword evidence="3" id="KW-0433">Leucine-rich repeat</keyword>
<dbReference type="SUPFAM" id="SSF52058">
    <property type="entry name" value="L domain-like"/>
    <property type="match status" value="1"/>
</dbReference>
<name>A0A6A6LGJ6_HEVBR</name>
<feature type="chain" id="PRO_5025531151" description="Leucine-rich repeat-containing N-terminal plant-type domain-containing protein" evidence="13">
    <location>
        <begin position="24"/>
        <end position="264"/>
    </location>
</feature>
<comment type="caution">
    <text evidence="14">The sequence shown here is derived from an EMBL/GenBank/DDBJ whole genome shotgun (WGS) entry which is preliminary data.</text>
</comment>
<gene>
    <name evidence="14" type="ORF">GH714_014033</name>
</gene>
<feature type="transmembrane region" description="Helical" evidence="12">
    <location>
        <begin position="160"/>
        <end position="182"/>
    </location>
</feature>
<evidence type="ECO:0000256" key="3">
    <source>
        <dbReference type="ARBA" id="ARBA00022614"/>
    </source>
</evidence>
<dbReference type="InterPro" id="IPR032675">
    <property type="entry name" value="LRR_dom_sf"/>
</dbReference>
<proteinExistence type="inferred from homology"/>
<dbReference type="Proteomes" id="UP000467840">
    <property type="component" value="Chromosome 4"/>
</dbReference>
<keyword evidence="6" id="KW-0677">Repeat</keyword>
<evidence type="ECO:0000313" key="15">
    <source>
        <dbReference type="Proteomes" id="UP000467840"/>
    </source>
</evidence>
<keyword evidence="8 12" id="KW-0472">Membrane</keyword>
<evidence type="ECO:0000256" key="12">
    <source>
        <dbReference type="SAM" id="Phobius"/>
    </source>
</evidence>
<comment type="subcellular location">
    <subcellularLocation>
        <location evidence="1">Membrane</location>
        <topology evidence="1">Single-pass membrane protein</topology>
    </subcellularLocation>
</comment>
<dbReference type="AlphaFoldDB" id="A0A6A6LGJ6"/>
<keyword evidence="2" id="KW-0597">Phosphoprotein</keyword>
<comment type="similarity">
    <text evidence="10">Belongs to the protein kinase superfamily.</text>
</comment>
<evidence type="ECO:0000256" key="11">
    <source>
        <dbReference type="SAM" id="MobiDB-lite"/>
    </source>
</evidence>
<dbReference type="EMBL" id="JAAGAX010000010">
    <property type="protein sequence ID" value="KAF2300562.1"/>
    <property type="molecule type" value="Genomic_DNA"/>
</dbReference>
<evidence type="ECO:0000256" key="6">
    <source>
        <dbReference type="ARBA" id="ARBA00022737"/>
    </source>
</evidence>
<evidence type="ECO:0000256" key="8">
    <source>
        <dbReference type="ARBA" id="ARBA00023136"/>
    </source>
</evidence>
<keyword evidence="7 12" id="KW-1133">Transmembrane helix</keyword>
<keyword evidence="4 12" id="KW-0812">Transmembrane</keyword>
<evidence type="ECO:0000256" key="10">
    <source>
        <dbReference type="ARBA" id="ARBA00038349"/>
    </source>
</evidence>
<evidence type="ECO:0000256" key="7">
    <source>
        <dbReference type="ARBA" id="ARBA00022989"/>
    </source>
</evidence>
<dbReference type="Gene3D" id="3.80.10.10">
    <property type="entry name" value="Ribonuclease Inhibitor"/>
    <property type="match status" value="1"/>
</dbReference>
<dbReference type="GO" id="GO:0016020">
    <property type="term" value="C:membrane"/>
    <property type="evidence" value="ECO:0007669"/>
    <property type="project" value="UniProtKB-SubCell"/>
</dbReference>
<keyword evidence="15" id="KW-1185">Reference proteome</keyword>
<reference evidence="14 15" key="1">
    <citation type="journal article" date="2020" name="Mol. Plant">
        <title>The Chromosome-Based Rubber Tree Genome Provides New Insights into Spurge Genome Evolution and Rubber Biosynthesis.</title>
        <authorList>
            <person name="Liu J."/>
            <person name="Shi C."/>
            <person name="Shi C.C."/>
            <person name="Li W."/>
            <person name="Zhang Q.J."/>
            <person name="Zhang Y."/>
            <person name="Li K."/>
            <person name="Lu H.F."/>
            <person name="Shi C."/>
            <person name="Zhu S.T."/>
            <person name="Xiao Z.Y."/>
            <person name="Nan H."/>
            <person name="Yue Y."/>
            <person name="Zhu X.G."/>
            <person name="Wu Y."/>
            <person name="Hong X.N."/>
            <person name="Fan G.Y."/>
            <person name="Tong Y."/>
            <person name="Zhang D."/>
            <person name="Mao C.L."/>
            <person name="Liu Y.L."/>
            <person name="Hao S.J."/>
            <person name="Liu W.Q."/>
            <person name="Lv M.Q."/>
            <person name="Zhang H.B."/>
            <person name="Liu Y."/>
            <person name="Hu-Tang G.R."/>
            <person name="Wang J.P."/>
            <person name="Wang J.H."/>
            <person name="Sun Y.H."/>
            <person name="Ni S.B."/>
            <person name="Chen W.B."/>
            <person name="Zhang X.C."/>
            <person name="Jiao Y.N."/>
            <person name="Eichler E.E."/>
            <person name="Li G.H."/>
            <person name="Liu X."/>
            <person name="Gao L.Z."/>
        </authorList>
    </citation>
    <scope>NUCLEOTIDE SEQUENCE [LARGE SCALE GENOMIC DNA]</scope>
    <source>
        <strain evidence="15">cv. GT1</strain>
        <tissue evidence="14">Leaf</tissue>
    </source>
</reference>
<evidence type="ECO:0008006" key="16">
    <source>
        <dbReference type="Google" id="ProtNLM"/>
    </source>
</evidence>
<dbReference type="InterPro" id="IPR001611">
    <property type="entry name" value="Leu-rich_rpt"/>
</dbReference>
<evidence type="ECO:0000256" key="5">
    <source>
        <dbReference type="ARBA" id="ARBA00022729"/>
    </source>
</evidence>
<feature type="compositionally biased region" description="Basic and acidic residues" evidence="11">
    <location>
        <begin position="195"/>
        <end position="212"/>
    </location>
</feature>
<dbReference type="FunFam" id="3.80.10.10:FF:000731">
    <property type="entry name" value="Leucine-rich repeat receptor-like protein kinase"/>
    <property type="match status" value="1"/>
</dbReference>
<accession>A0A6A6LGJ6</accession>
<feature type="region of interest" description="Disordered" evidence="11">
    <location>
        <begin position="191"/>
        <end position="212"/>
    </location>
</feature>
<keyword evidence="5 13" id="KW-0732">Signal</keyword>
<evidence type="ECO:0000313" key="14">
    <source>
        <dbReference type="EMBL" id="KAF2300562.1"/>
    </source>
</evidence>
<dbReference type="InterPro" id="IPR050994">
    <property type="entry name" value="At_inactive_RLKs"/>
</dbReference>
<feature type="signal peptide" evidence="13">
    <location>
        <begin position="1"/>
        <end position="23"/>
    </location>
</feature>
<dbReference type="Pfam" id="PF00560">
    <property type="entry name" value="LRR_1"/>
    <property type="match status" value="1"/>
</dbReference>
<evidence type="ECO:0000256" key="2">
    <source>
        <dbReference type="ARBA" id="ARBA00022553"/>
    </source>
</evidence>